<dbReference type="InterPro" id="IPR011051">
    <property type="entry name" value="RmlC_Cupin_sf"/>
</dbReference>
<dbReference type="AlphaFoldDB" id="A0A1X7PK08"/>
<evidence type="ECO:0000313" key="2">
    <source>
        <dbReference type="EMBL" id="SMH51069.1"/>
    </source>
</evidence>
<dbReference type="Pfam" id="PF07883">
    <property type="entry name" value="Cupin_2"/>
    <property type="match status" value="1"/>
</dbReference>
<dbReference type="Gene3D" id="2.60.120.10">
    <property type="entry name" value="Jelly Rolls"/>
    <property type="match status" value="1"/>
</dbReference>
<gene>
    <name evidence="2" type="ORF">SAMN06295885_3689</name>
</gene>
<dbReference type="EMBL" id="FXBM01000004">
    <property type="protein sequence ID" value="SMH51069.1"/>
    <property type="molecule type" value="Genomic_DNA"/>
</dbReference>
<dbReference type="InterPro" id="IPR052044">
    <property type="entry name" value="PKS_Associated_Protein"/>
</dbReference>
<dbReference type="InterPro" id="IPR013096">
    <property type="entry name" value="Cupin_2"/>
</dbReference>
<name>A0A1X7PK08_9MICO</name>
<protein>
    <submittedName>
        <fullName evidence="2">Mannose-6-phosphate isomerase, cupin superfamily</fullName>
    </submittedName>
</protein>
<evidence type="ECO:0000313" key="3">
    <source>
        <dbReference type="Proteomes" id="UP000193711"/>
    </source>
</evidence>
<accession>A0A1X7PK08</accession>
<dbReference type="OrthoDB" id="9794183at2"/>
<sequence>MDENSTSVAAELAHVTEHWTPRVIGRVNDQYVKVAKLLGELVWHAHDAEDEMFLVVSGSLLLQFEDRPDVRLEPGEFYVVPRGVRHNPVAEEEVEIVLIETVTTAHTGDVVVAGTVPIEAQERHRADDATPAAGGTGR</sequence>
<dbReference type="RefSeq" id="WP_085478064.1">
    <property type="nucleotide sequence ID" value="NZ_FXBM01000004.1"/>
</dbReference>
<feature type="domain" description="Cupin type-2" evidence="1">
    <location>
        <begin position="42"/>
        <end position="99"/>
    </location>
</feature>
<dbReference type="SUPFAM" id="SSF51182">
    <property type="entry name" value="RmlC-like cupins"/>
    <property type="match status" value="1"/>
</dbReference>
<keyword evidence="3" id="KW-1185">Reference proteome</keyword>
<keyword evidence="2" id="KW-0413">Isomerase</keyword>
<dbReference type="InterPro" id="IPR014710">
    <property type="entry name" value="RmlC-like_jellyroll"/>
</dbReference>
<dbReference type="CDD" id="cd02226">
    <property type="entry name" value="cupin_YdbB-like"/>
    <property type="match status" value="1"/>
</dbReference>
<dbReference type="Proteomes" id="UP000193711">
    <property type="component" value="Unassembled WGS sequence"/>
</dbReference>
<organism evidence="2 3">
    <name type="scientific">Rathayibacter oskolensis</name>
    <dbReference type="NCBI Taxonomy" id="1891671"/>
    <lineage>
        <taxon>Bacteria</taxon>
        <taxon>Bacillati</taxon>
        <taxon>Actinomycetota</taxon>
        <taxon>Actinomycetes</taxon>
        <taxon>Micrococcales</taxon>
        <taxon>Microbacteriaceae</taxon>
        <taxon>Rathayibacter</taxon>
    </lineage>
</organism>
<proteinExistence type="predicted"/>
<evidence type="ECO:0000259" key="1">
    <source>
        <dbReference type="Pfam" id="PF07883"/>
    </source>
</evidence>
<dbReference type="PANTHER" id="PTHR36114">
    <property type="entry name" value="16.7 KDA PROTEIN IN WHIE LOCUS"/>
    <property type="match status" value="1"/>
</dbReference>
<dbReference type="PANTHER" id="PTHR36114:SF1">
    <property type="entry name" value="16.7 KDA PROTEIN IN WHIE LOCUS"/>
    <property type="match status" value="1"/>
</dbReference>
<reference evidence="3" key="1">
    <citation type="submission" date="2017-04" db="EMBL/GenBank/DDBJ databases">
        <authorList>
            <person name="Varghese N."/>
            <person name="Submissions S."/>
        </authorList>
    </citation>
    <scope>NUCLEOTIDE SEQUENCE [LARGE SCALE GENOMIC DNA]</scope>
    <source>
        <strain evidence="3">VKM Ac-2121</strain>
    </source>
</reference>
<dbReference type="GO" id="GO:0016853">
    <property type="term" value="F:isomerase activity"/>
    <property type="evidence" value="ECO:0007669"/>
    <property type="project" value="UniProtKB-KW"/>
</dbReference>
<dbReference type="STRING" id="1891671.SAMN06295885_3689"/>